<evidence type="ECO:0000256" key="1">
    <source>
        <dbReference type="SAM" id="Phobius"/>
    </source>
</evidence>
<comment type="caution">
    <text evidence="2">The sequence shown here is derived from an EMBL/GenBank/DDBJ whole genome shotgun (WGS) entry which is preliminary data.</text>
</comment>
<accession>A0ABU3W3H0</accession>
<keyword evidence="1" id="KW-0812">Transmembrane</keyword>
<reference evidence="2 3" key="1">
    <citation type="submission" date="2023-10" db="EMBL/GenBank/DDBJ databases">
        <title>Characteristics and mechanism of a salt-tolerant marine origin heterotrophic nitrifying- aerobic denitrifying bacteria Marinobacter xestospongiae HN1.</title>
        <authorList>
            <person name="Qi R."/>
        </authorList>
    </citation>
    <scope>NUCLEOTIDE SEQUENCE [LARGE SCALE GENOMIC DNA]</scope>
    <source>
        <strain evidence="2 3">HN1</strain>
    </source>
</reference>
<name>A0ABU3W3H0_9GAMM</name>
<dbReference type="Proteomes" id="UP001269819">
    <property type="component" value="Unassembled WGS sequence"/>
</dbReference>
<evidence type="ECO:0000313" key="2">
    <source>
        <dbReference type="EMBL" id="MDV2081072.1"/>
    </source>
</evidence>
<keyword evidence="3" id="KW-1185">Reference proteome</keyword>
<evidence type="ECO:0000313" key="3">
    <source>
        <dbReference type="Proteomes" id="UP001269819"/>
    </source>
</evidence>
<evidence type="ECO:0008006" key="4">
    <source>
        <dbReference type="Google" id="ProtNLM"/>
    </source>
</evidence>
<protein>
    <recommendedName>
        <fullName evidence="4">YrhK-like protein</fullName>
    </recommendedName>
</protein>
<feature type="transmembrane region" description="Helical" evidence="1">
    <location>
        <begin position="44"/>
        <end position="63"/>
    </location>
</feature>
<sequence length="75" mass="8715">MKEWWKDFESKLKENSFFFMSFLTGTIIWAALSSPESELVIKYHYLFGICCAWLIVSLVGVRLSPGKKPSDYQDT</sequence>
<keyword evidence="1" id="KW-1133">Transmembrane helix</keyword>
<dbReference type="EMBL" id="JAWIIJ010000025">
    <property type="protein sequence ID" value="MDV2081072.1"/>
    <property type="molecule type" value="Genomic_DNA"/>
</dbReference>
<gene>
    <name evidence="2" type="ORF">RYS15_20470</name>
</gene>
<organism evidence="2 3">
    <name type="scientific">Marinobacter xestospongiae</name>
    <dbReference type="NCBI Taxonomy" id="994319"/>
    <lineage>
        <taxon>Bacteria</taxon>
        <taxon>Pseudomonadati</taxon>
        <taxon>Pseudomonadota</taxon>
        <taxon>Gammaproteobacteria</taxon>
        <taxon>Pseudomonadales</taxon>
        <taxon>Marinobacteraceae</taxon>
        <taxon>Marinobacter</taxon>
    </lineage>
</organism>
<proteinExistence type="predicted"/>
<keyword evidence="1" id="KW-0472">Membrane</keyword>
<dbReference type="RefSeq" id="WP_316975367.1">
    <property type="nucleotide sequence ID" value="NZ_JAWIIJ010000025.1"/>
</dbReference>
<feature type="transmembrane region" description="Helical" evidence="1">
    <location>
        <begin position="12"/>
        <end position="32"/>
    </location>
</feature>